<dbReference type="InterPro" id="IPR029021">
    <property type="entry name" value="Prot-tyrosine_phosphatase-like"/>
</dbReference>
<dbReference type="EMBL" id="KV963505">
    <property type="protein sequence ID" value="PIO23222.1"/>
    <property type="molecule type" value="Genomic_DNA"/>
</dbReference>
<dbReference type="Proteomes" id="UP000228934">
    <property type="component" value="Unassembled WGS sequence"/>
</dbReference>
<feature type="compositionally biased region" description="Polar residues" evidence="1">
    <location>
        <begin position="58"/>
        <end position="67"/>
    </location>
</feature>
<evidence type="ECO:0000313" key="3">
    <source>
        <dbReference type="Proteomes" id="UP000228934"/>
    </source>
</evidence>
<evidence type="ECO:0000313" key="2">
    <source>
        <dbReference type="EMBL" id="PIO23222.1"/>
    </source>
</evidence>
<dbReference type="OrthoDB" id="428974at2759"/>
<accession>A0A2G9R5U9</accession>
<organism evidence="2 3">
    <name type="scientific">Aquarana catesbeiana</name>
    <name type="common">American bullfrog</name>
    <name type="synonym">Rana catesbeiana</name>
    <dbReference type="NCBI Taxonomy" id="8400"/>
    <lineage>
        <taxon>Eukaryota</taxon>
        <taxon>Metazoa</taxon>
        <taxon>Chordata</taxon>
        <taxon>Craniata</taxon>
        <taxon>Vertebrata</taxon>
        <taxon>Euteleostomi</taxon>
        <taxon>Amphibia</taxon>
        <taxon>Batrachia</taxon>
        <taxon>Anura</taxon>
        <taxon>Neobatrachia</taxon>
        <taxon>Ranoidea</taxon>
        <taxon>Ranidae</taxon>
        <taxon>Aquarana</taxon>
    </lineage>
</organism>
<protein>
    <submittedName>
        <fullName evidence="2">Uncharacterized protein</fullName>
    </submittedName>
</protein>
<dbReference type="Gene3D" id="3.90.190.10">
    <property type="entry name" value="Protein tyrosine phosphatase superfamily"/>
    <property type="match status" value="1"/>
</dbReference>
<proteinExistence type="predicted"/>
<evidence type="ECO:0000256" key="1">
    <source>
        <dbReference type="SAM" id="MobiDB-lite"/>
    </source>
</evidence>
<dbReference type="SUPFAM" id="SSF52799">
    <property type="entry name" value="(Phosphotyrosine protein) phosphatases II"/>
    <property type="match status" value="1"/>
</dbReference>
<reference evidence="3" key="1">
    <citation type="journal article" date="2017" name="Nat. Commun.">
        <title>The North American bullfrog draft genome provides insight into hormonal regulation of long noncoding RNA.</title>
        <authorList>
            <person name="Hammond S.A."/>
            <person name="Warren R.L."/>
            <person name="Vandervalk B.P."/>
            <person name="Kucuk E."/>
            <person name="Khan H."/>
            <person name="Gibb E.A."/>
            <person name="Pandoh P."/>
            <person name="Kirk H."/>
            <person name="Zhao Y."/>
            <person name="Jones M."/>
            <person name="Mungall A.J."/>
            <person name="Coope R."/>
            <person name="Pleasance S."/>
            <person name="Moore R.A."/>
            <person name="Holt R.A."/>
            <person name="Round J.M."/>
            <person name="Ohora S."/>
            <person name="Walle B.V."/>
            <person name="Veldhoen N."/>
            <person name="Helbing C.C."/>
            <person name="Birol I."/>
        </authorList>
    </citation>
    <scope>NUCLEOTIDE SEQUENCE [LARGE SCALE GENOMIC DNA]</scope>
</reference>
<sequence length="67" mass="7840">MSLWLHPVSLCRYMIDVLGVVPSEAIERFNKSRGHCIERKNYLDDLLEGKPRRGRYPHTTSQTPHPH</sequence>
<feature type="region of interest" description="Disordered" evidence="1">
    <location>
        <begin position="48"/>
        <end position="67"/>
    </location>
</feature>
<dbReference type="AlphaFoldDB" id="A0A2G9R5U9"/>
<gene>
    <name evidence="2" type="ORF">AB205_0120800</name>
</gene>
<keyword evidence="3" id="KW-1185">Reference proteome</keyword>
<name>A0A2G9R5U9_AQUCT</name>